<proteinExistence type="predicted"/>
<dbReference type="Proteomes" id="UP001597206">
    <property type="component" value="Unassembled WGS sequence"/>
</dbReference>
<protein>
    <submittedName>
        <fullName evidence="1">Uncharacterized protein</fullName>
    </submittedName>
</protein>
<gene>
    <name evidence="1" type="ORF">ACFQ2T_04885</name>
</gene>
<sequence>MCTGGEILAVGAALGGTYLQQEAAADTAKQQQKIINAGADENSRLQSKKADTITGFAENTFDPTTREQRYEDAASKNESSLKDALLSASGGEGKIYTGTEGNLSSDYGRSKAAATSSASQDILNRAKLLSRSNATGLMYNDESLKGGTLASDLLGINAAGSRNGSATQAGVGSVRNNGSVLGGILTGGAAGIGKAYDKKYNSQ</sequence>
<evidence type="ECO:0000313" key="1">
    <source>
        <dbReference type="EMBL" id="MFD1121828.1"/>
    </source>
</evidence>
<keyword evidence="2" id="KW-1185">Reference proteome</keyword>
<dbReference type="RefSeq" id="WP_379031270.1">
    <property type="nucleotide sequence ID" value="NZ_JBHTLN010000001.1"/>
</dbReference>
<reference evidence="2" key="1">
    <citation type="journal article" date="2019" name="Int. J. Syst. Evol. Microbiol.">
        <title>The Global Catalogue of Microorganisms (GCM) 10K type strain sequencing project: providing services to taxonomists for standard genome sequencing and annotation.</title>
        <authorList>
            <consortium name="The Broad Institute Genomics Platform"/>
            <consortium name="The Broad Institute Genome Sequencing Center for Infectious Disease"/>
            <person name="Wu L."/>
            <person name="Ma J."/>
        </authorList>
    </citation>
    <scope>NUCLEOTIDE SEQUENCE [LARGE SCALE GENOMIC DNA]</scope>
    <source>
        <strain evidence="2">CCUG 58411</strain>
    </source>
</reference>
<evidence type="ECO:0000313" key="2">
    <source>
        <dbReference type="Proteomes" id="UP001597206"/>
    </source>
</evidence>
<comment type="caution">
    <text evidence="1">The sequence shown here is derived from an EMBL/GenBank/DDBJ whole genome shotgun (WGS) entry which is preliminary data.</text>
</comment>
<dbReference type="EMBL" id="JBHTLN010000001">
    <property type="protein sequence ID" value="MFD1121828.1"/>
    <property type="molecule type" value="Genomic_DNA"/>
</dbReference>
<accession>A0ABW3PBN4</accession>
<organism evidence="1 2">
    <name type="scientific">Methylophilus flavus</name>
    <dbReference type="NCBI Taxonomy" id="640084"/>
    <lineage>
        <taxon>Bacteria</taxon>
        <taxon>Pseudomonadati</taxon>
        <taxon>Pseudomonadota</taxon>
        <taxon>Betaproteobacteria</taxon>
        <taxon>Nitrosomonadales</taxon>
        <taxon>Methylophilaceae</taxon>
        <taxon>Methylophilus</taxon>
    </lineage>
</organism>
<name>A0ABW3PBN4_9PROT</name>